<evidence type="ECO:0000313" key="2">
    <source>
        <dbReference type="Proteomes" id="UP001195483"/>
    </source>
</evidence>
<proteinExistence type="predicted"/>
<gene>
    <name evidence="1" type="ORF">CHS0354_042013</name>
</gene>
<sequence>MLNKEYTCRRSKQRDRRSLKYKYFVLVDQTNLKRPCIHSSKPEEAVHSQFKTRRGRAFTVQNLKRPCIHSSKPEKAVHSQFKT</sequence>
<comment type="caution">
    <text evidence="1">The sequence shown here is derived from an EMBL/GenBank/DDBJ whole genome shotgun (WGS) entry which is preliminary data.</text>
</comment>
<accession>A0AAE0TAQ7</accession>
<dbReference type="AlphaFoldDB" id="A0AAE0TAQ7"/>
<organism evidence="1 2">
    <name type="scientific">Potamilus streckersoni</name>
    <dbReference type="NCBI Taxonomy" id="2493646"/>
    <lineage>
        <taxon>Eukaryota</taxon>
        <taxon>Metazoa</taxon>
        <taxon>Spiralia</taxon>
        <taxon>Lophotrochozoa</taxon>
        <taxon>Mollusca</taxon>
        <taxon>Bivalvia</taxon>
        <taxon>Autobranchia</taxon>
        <taxon>Heteroconchia</taxon>
        <taxon>Palaeoheterodonta</taxon>
        <taxon>Unionida</taxon>
        <taxon>Unionoidea</taxon>
        <taxon>Unionidae</taxon>
        <taxon>Ambleminae</taxon>
        <taxon>Lampsilini</taxon>
        <taxon>Potamilus</taxon>
    </lineage>
</organism>
<keyword evidence="2" id="KW-1185">Reference proteome</keyword>
<name>A0AAE0TAQ7_9BIVA</name>
<reference evidence="1" key="1">
    <citation type="journal article" date="2021" name="Genome Biol. Evol.">
        <title>A High-Quality Reference Genome for a Parasitic Bivalve with Doubly Uniparental Inheritance (Bivalvia: Unionida).</title>
        <authorList>
            <person name="Smith C.H."/>
        </authorList>
    </citation>
    <scope>NUCLEOTIDE SEQUENCE</scope>
    <source>
        <strain evidence="1">CHS0354</strain>
    </source>
</reference>
<protein>
    <submittedName>
        <fullName evidence="1">Uncharacterized protein</fullName>
    </submittedName>
</protein>
<reference evidence="1" key="2">
    <citation type="journal article" date="2021" name="Genome Biol. Evol.">
        <title>Developing a high-quality reference genome for a parasitic bivalve with doubly uniparental inheritance (Bivalvia: Unionida).</title>
        <authorList>
            <person name="Smith C.H."/>
        </authorList>
    </citation>
    <scope>NUCLEOTIDE SEQUENCE</scope>
    <source>
        <strain evidence="1">CHS0354</strain>
        <tissue evidence="1">Mantle</tissue>
    </source>
</reference>
<dbReference type="Proteomes" id="UP001195483">
    <property type="component" value="Unassembled WGS sequence"/>
</dbReference>
<dbReference type="EMBL" id="JAEAOA010002352">
    <property type="protein sequence ID" value="KAK3606379.1"/>
    <property type="molecule type" value="Genomic_DNA"/>
</dbReference>
<reference evidence="1" key="3">
    <citation type="submission" date="2023-05" db="EMBL/GenBank/DDBJ databases">
        <authorList>
            <person name="Smith C.H."/>
        </authorList>
    </citation>
    <scope>NUCLEOTIDE SEQUENCE</scope>
    <source>
        <strain evidence="1">CHS0354</strain>
        <tissue evidence="1">Mantle</tissue>
    </source>
</reference>
<evidence type="ECO:0000313" key="1">
    <source>
        <dbReference type="EMBL" id="KAK3606379.1"/>
    </source>
</evidence>